<feature type="transmembrane region" description="Helical" evidence="13">
    <location>
        <begin position="679"/>
        <end position="700"/>
    </location>
</feature>
<evidence type="ECO:0000256" key="6">
    <source>
        <dbReference type="ARBA" id="ARBA00022692"/>
    </source>
</evidence>
<keyword evidence="17" id="KW-1185">Reference proteome</keyword>
<dbReference type="OMA" id="WQRITVA"/>
<comment type="similarity">
    <text evidence="11">Belongs to the chitin synthase family. Class III subfamily.</text>
</comment>
<dbReference type="SUPFAM" id="SSF53448">
    <property type="entry name" value="Nucleotide-diphospho-sugar transferases"/>
    <property type="match status" value="1"/>
</dbReference>
<evidence type="ECO:0000256" key="11">
    <source>
        <dbReference type="ARBA" id="ARBA00038055"/>
    </source>
</evidence>
<dbReference type="Proteomes" id="UP000054270">
    <property type="component" value="Unassembled WGS sequence"/>
</dbReference>
<evidence type="ECO:0000256" key="4">
    <source>
        <dbReference type="ARBA" id="ARBA00022676"/>
    </source>
</evidence>
<dbReference type="InterPro" id="IPR029044">
    <property type="entry name" value="Nucleotide-diphossugar_trans"/>
</dbReference>
<gene>
    <name evidence="16" type="ORF">HYPSUDRAFT_32091</name>
</gene>
<evidence type="ECO:0000256" key="9">
    <source>
        <dbReference type="ARBA" id="ARBA00023316"/>
    </source>
</evidence>
<feature type="region of interest" description="Disordered" evidence="14">
    <location>
        <begin position="1"/>
        <end position="56"/>
    </location>
</feature>
<dbReference type="GO" id="GO:0005886">
    <property type="term" value="C:plasma membrane"/>
    <property type="evidence" value="ECO:0007669"/>
    <property type="project" value="UniProtKB-SubCell"/>
</dbReference>
<proteinExistence type="inferred from homology"/>
<dbReference type="InterPro" id="IPR004835">
    <property type="entry name" value="Chitin_synth"/>
</dbReference>
<evidence type="ECO:0000256" key="7">
    <source>
        <dbReference type="ARBA" id="ARBA00022989"/>
    </source>
</evidence>
<organism evidence="16 17">
    <name type="scientific">Hypholoma sublateritium (strain FD-334 SS-4)</name>
    <dbReference type="NCBI Taxonomy" id="945553"/>
    <lineage>
        <taxon>Eukaryota</taxon>
        <taxon>Fungi</taxon>
        <taxon>Dikarya</taxon>
        <taxon>Basidiomycota</taxon>
        <taxon>Agaricomycotina</taxon>
        <taxon>Agaricomycetes</taxon>
        <taxon>Agaricomycetidae</taxon>
        <taxon>Agaricales</taxon>
        <taxon>Agaricineae</taxon>
        <taxon>Strophariaceae</taxon>
        <taxon>Hypholoma</taxon>
    </lineage>
</organism>
<dbReference type="PANTHER" id="PTHR22914">
    <property type="entry name" value="CHITIN SYNTHASE"/>
    <property type="match status" value="1"/>
</dbReference>
<dbReference type="GO" id="GO:0030428">
    <property type="term" value="C:cell septum"/>
    <property type="evidence" value="ECO:0007669"/>
    <property type="project" value="TreeGrafter"/>
</dbReference>
<comment type="catalytic activity">
    <reaction evidence="12 13">
        <text>[(1-&gt;4)-N-acetyl-beta-D-glucosaminyl](n) + UDP-N-acetyl-alpha-D-glucosamine = [(1-&gt;4)-N-acetyl-beta-D-glucosaminyl](n+1) + UDP + H(+)</text>
        <dbReference type="Rhea" id="RHEA:16637"/>
        <dbReference type="Rhea" id="RHEA-COMP:9593"/>
        <dbReference type="Rhea" id="RHEA-COMP:9595"/>
        <dbReference type="ChEBI" id="CHEBI:15378"/>
        <dbReference type="ChEBI" id="CHEBI:17029"/>
        <dbReference type="ChEBI" id="CHEBI:57705"/>
        <dbReference type="ChEBI" id="CHEBI:58223"/>
        <dbReference type="EC" id="2.4.1.16"/>
    </reaction>
</comment>
<evidence type="ECO:0000259" key="15">
    <source>
        <dbReference type="Pfam" id="PF08407"/>
    </source>
</evidence>
<dbReference type="InterPro" id="IPR013616">
    <property type="entry name" value="Chitin_synth_N"/>
</dbReference>
<dbReference type="AlphaFoldDB" id="A0A0D2PGR3"/>
<name>A0A0D2PGR3_HYPSF</name>
<evidence type="ECO:0000256" key="1">
    <source>
        <dbReference type="ARBA" id="ARBA00004651"/>
    </source>
</evidence>
<feature type="transmembrane region" description="Helical" evidence="13">
    <location>
        <begin position="811"/>
        <end position="831"/>
    </location>
</feature>
<dbReference type="Pfam" id="PF08407">
    <property type="entry name" value="Chitin_synth_1N"/>
    <property type="match status" value="1"/>
</dbReference>
<keyword evidence="4 13" id="KW-0328">Glycosyltransferase</keyword>
<sequence length="886" mass="99872">MATRQTRPNMSSPTLRGEPLDDPFSDRPGQAHLNDADSLSLGAPSLPHPYESTTSLQNPAYDVHEDDEYIEKQPLNVGQTFSGGFYPPAPIDPNTYGDYYGGRPMSTVSTSTNGIDNAWRRRQTIKRGVTRKVKLTHGNFIAEYPVPTPVFSAIETKYSDTNTTEFSHMRYTAATCDPDEFNEADGWSLRTKMYNRETELLIAVTSYNEDKTLYARTLHGVMLNIRDICKTKQSKYWRKSTEEGNPAWQKITVALIVDGLDPMDKSVLDILATVGVYQDGVMKKKVDEKDTVAHIFEYTTQLSVDATPQLVLPIPNDQNNLVPVQIILVLKAKNQKKINSHRWLFNAIGRQLQPEICVLIDAGTKPGHKSIFYLWEAFYNNANLGGCCGEIHAMIKGGKKLLNPLVAAQNFEYKMSNILDKPLESSFGYVSVLPGAFSAYRYRAILGRPLEQYFHGDHSLADRLGPKGIYGMNIFTKNMFLAEDRILCFELVAKAGERWTLTYVKPSKAETDVPETAVELIGQRRRWLNGSFAASVYALVHFFSFYKSKHGPIRMFFLHIQALYNIFTLVFSWFALANMWLTFSIIIDLLPEQSIYIFGTATITHWVNLALKWLYLSLLALQFVLALGNRPKGERVPYAITLWVYAVLSLYLIVCSIWLTVKSFLTASFSFNNFFSSSTAPLIAALIATFGIYFTASFLYRDPWHMFSSFIQYLCIAPSFTNVLNVYAFCNLHDVSWGTKGSDKAEALPSVSSSKSGDADAAVVEDKAQEQADVDAAFKETVTRAITKVTKKEVPEKPTLDDENKTFRTRLVAVWMLSNAALAIAIENINGIPSTNAATDDAALEAKEHKYFTFILYSTFGLSLVRFIGCLYYLIKRNLFRFFRRS</sequence>
<comment type="subcellular location">
    <subcellularLocation>
        <location evidence="1 13">Cell membrane</location>
        <topology evidence="1 13">Multi-pass membrane protein</topology>
    </subcellularLocation>
</comment>
<dbReference type="OrthoDB" id="26569at2759"/>
<evidence type="ECO:0000256" key="2">
    <source>
        <dbReference type="ARBA" id="ARBA00012543"/>
    </source>
</evidence>
<keyword evidence="7 13" id="KW-1133">Transmembrane helix</keyword>
<evidence type="ECO:0000256" key="5">
    <source>
        <dbReference type="ARBA" id="ARBA00022679"/>
    </source>
</evidence>
<evidence type="ECO:0000256" key="8">
    <source>
        <dbReference type="ARBA" id="ARBA00023136"/>
    </source>
</evidence>
<dbReference type="GO" id="GO:0006031">
    <property type="term" value="P:chitin biosynthetic process"/>
    <property type="evidence" value="ECO:0007669"/>
    <property type="project" value="UniProtKB-UniRule"/>
</dbReference>
<dbReference type="EMBL" id="KN817518">
    <property type="protein sequence ID" value="KJA30039.1"/>
    <property type="molecule type" value="Genomic_DNA"/>
</dbReference>
<keyword evidence="9 13" id="KW-0961">Cell wall biogenesis/degradation</keyword>
<dbReference type="GO" id="GO:0004100">
    <property type="term" value="F:chitin synthase activity"/>
    <property type="evidence" value="ECO:0007669"/>
    <property type="project" value="UniProtKB-UniRule"/>
</dbReference>
<reference evidence="17" key="1">
    <citation type="submission" date="2014-04" db="EMBL/GenBank/DDBJ databases">
        <title>Evolutionary Origins and Diversification of the Mycorrhizal Mutualists.</title>
        <authorList>
            <consortium name="DOE Joint Genome Institute"/>
            <consortium name="Mycorrhizal Genomics Consortium"/>
            <person name="Kohler A."/>
            <person name="Kuo A."/>
            <person name="Nagy L.G."/>
            <person name="Floudas D."/>
            <person name="Copeland A."/>
            <person name="Barry K.W."/>
            <person name="Cichocki N."/>
            <person name="Veneault-Fourrey C."/>
            <person name="LaButti K."/>
            <person name="Lindquist E.A."/>
            <person name="Lipzen A."/>
            <person name="Lundell T."/>
            <person name="Morin E."/>
            <person name="Murat C."/>
            <person name="Riley R."/>
            <person name="Ohm R."/>
            <person name="Sun H."/>
            <person name="Tunlid A."/>
            <person name="Henrissat B."/>
            <person name="Grigoriev I.V."/>
            <person name="Hibbett D.S."/>
            <person name="Martin F."/>
        </authorList>
    </citation>
    <scope>NUCLEOTIDE SEQUENCE [LARGE SCALE GENOMIC DNA]</scope>
    <source>
        <strain evidence="17">FD-334 SS-4</strain>
    </source>
</reference>
<protein>
    <recommendedName>
        <fullName evidence="2 13">Chitin synthase</fullName>
        <ecNumber evidence="2 13">2.4.1.16</ecNumber>
    </recommendedName>
</protein>
<evidence type="ECO:0000313" key="16">
    <source>
        <dbReference type="EMBL" id="KJA30039.1"/>
    </source>
</evidence>
<dbReference type="Pfam" id="PF01644">
    <property type="entry name" value="Chitin_synth_1"/>
    <property type="match status" value="1"/>
</dbReference>
<keyword evidence="3 13" id="KW-1003">Cell membrane</keyword>
<evidence type="ECO:0000256" key="3">
    <source>
        <dbReference type="ARBA" id="ARBA00022475"/>
    </source>
</evidence>
<comment type="function">
    <text evidence="10 13">Polymerizes chitin, a structural polymer of the cell wall and septum, by transferring the sugar moiety of UDP-GlcNAc to the non-reducing end of the growing chitin polymer.</text>
</comment>
<feature type="transmembrane region" description="Helical" evidence="13">
    <location>
        <begin position="640"/>
        <end position="659"/>
    </location>
</feature>
<feature type="transmembrane region" description="Helical" evidence="13">
    <location>
        <begin position="566"/>
        <end position="590"/>
    </location>
</feature>
<feature type="transmembrane region" description="Helical" evidence="13">
    <location>
        <begin position="610"/>
        <end position="628"/>
    </location>
</feature>
<accession>A0A0D2PGR3</accession>
<dbReference type="STRING" id="945553.A0A0D2PGR3"/>
<feature type="transmembrane region" description="Helical" evidence="13">
    <location>
        <begin position="527"/>
        <end position="546"/>
    </location>
</feature>
<dbReference type="CDD" id="cd04190">
    <property type="entry name" value="Chitin_synth_C"/>
    <property type="match status" value="1"/>
</dbReference>
<keyword evidence="8 13" id="KW-0472">Membrane</keyword>
<keyword evidence="5 13" id="KW-0808">Transferase</keyword>
<evidence type="ECO:0000313" key="17">
    <source>
        <dbReference type="Proteomes" id="UP000054270"/>
    </source>
</evidence>
<evidence type="ECO:0000256" key="14">
    <source>
        <dbReference type="SAM" id="MobiDB-lite"/>
    </source>
</evidence>
<evidence type="ECO:0000256" key="10">
    <source>
        <dbReference type="ARBA" id="ARBA00024009"/>
    </source>
</evidence>
<dbReference type="GO" id="GO:0071555">
    <property type="term" value="P:cell wall organization"/>
    <property type="evidence" value="ECO:0007669"/>
    <property type="project" value="UniProtKB-KW"/>
</dbReference>
<dbReference type="EC" id="2.4.1.16" evidence="2 13"/>
<feature type="compositionally biased region" description="Polar residues" evidence="14">
    <location>
        <begin position="1"/>
        <end position="14"/>
    </location>
</feature>
<dbReference type="PANTHER" id="PTHR22914:SF11">
    <property type="entry name" value="CHITIN SYNTHASE B"/>
    <property type="match status" value="1"/>
</dbReference>
<feature type="domain" description="Chitin synthase N-terminal" evidence="15">
    <location>
        <begin position="130"/>
        <end position="199"/>
    </location>
</feature>
<feature type="transmembrane region" description="Helical" evidence="13">
    <location>
        <begin position="851"/>
        <end position="875"/>
    </location>
</feature>
<keyword evidence="6 13" id="KW-0812">Transmembrane</keyword>
<evidence type="ECO:0000256" key="13">
    <source>
        <dbReference type="RuleBase" id="RU366040"/>
    </source>
</evidence>
<evidence type="ECO:0000256" key="12">
    <source>
        <dbReference type="ARBA" id="ARBA00048014"/>
    </source>
</evidence>